<dbReference type="Gene3D" id="3.30.200.20">
    <property type="entry name" value="Phosphorylase Kinase, domain 1"/>
    <property type="match status" value="1"/>
</dbReference>
<dbReference type="EMBL" id="JAQNDM010000002">
    <property type="protein sequence ID" value="MDC0710082.1"/>
    <property type="molecule type" value="Genomic_DNA"/>
</dbReference>
<keyword evidence="3" id="KW-0808">Transferase</keyword>
<dbReference type="Gene3D" id="1.10.510.10">
    <property type="entry name" value="Transferase(Phosphotransferase) domain 1"/>
    <property type="match status" value="1"/>
</dbReference>
<evidence type="ECO:0000313" key="4">
    <source>
        <dbReference type="Proteomes" id="UP001221838"/>
    </source>
</evidence>
<proteinExistence type="predicted"/>
<dbReference type="InterPro" id="IPR000719">
    <property type="entry name" value="Prot_kinase_dom"/>
</dbReference>
<dbReference type="SUPFAM" id="SSF56112">
    <property type="entry name" value="Protein kinase-like (PK-like)"/>
    <property type="match status" value="1"/>
</dbReference>
<dbReference type="Proteomes" id="UP001221838">
    <property type="component" value="Unassembled WGS sequence"/>
</dbReference>
<organism evidence="3 4">
    <name type="scientific">Stigmatella ashevillensis</name>
    <dbReference type="NCBI Taxonomy" id="2995309"/>
    <lineage>
        <taxon>Bacteria</taxon>
        <taxon>Pseudomonadati</taxon>
        <taxon>Myxococcota</taxon>
        <taxon>Myxococcia</taxon>
        <taxon>Myxococcales</taxon>
        <taxon>Cystobacterineae</taxon>
        <taxon>Archangiaceae</taxon>
        <taxon>Stigmatella</taxon>
    </lineage>
</organism>
<sequence>MATPPPLRALDPAALPEGTGVGAWKVVAFHARGTYGTVYRAVKADKEGAVPVALKLALHPRDERFAREAELLSRLHHPAVPRLLGQGRWKHPAGETYPYLVMEWVEGIALYAWGREHNPSSRQVLQVLAQVARALEETHGVEGVHRDVKGDNVLVRSEGTQAVLTDFGSGHHAGAETLTWAALPPGTLAYRSPEASAFGCRFARHPSAHYAFQPSDDVFALGVSAYRLVTGAYPPPTHPREPEGHVWHPEGGGPRPPSELNPRVEPRLNALILRMLSVRAEERGSAGELARLLEKAAAEGGAPADAPLCPGAPREDVWKPAAERAEAPLTFKPPSHSRTGATLLTLASYLGVALLAGALAWAMARNPPPPLQEHEDAIVIAHASFAGEERDGGTSGLADTALPALVVPPGAPSGWELISLPMPEDPFRNQRRAPHCEAPLEVTLRSGCWIALRDVKPPCGKYGYEWRGGCYLPSYSPQRQPTSGKPRLP</sequence>
<evidence type="ECO:0000313" key="3">
    <source>
        <dbReference type="EMBL" id="MDC0710082.1"/>
    </source>
</evidence>
<keyword evidence="4" id="KW-1185">Reference proteome</keyword>
<dbReference type="RefSeq" id="WP_272139200.1">
    <property type="nucleotide sequence ID" value="NZ_JAQNDM010000002.1"/>
</dbReference>
<evidence type="ECO:0000256" key="1">
    <source>
        <dbReference type="SAM" id="MobiDB-lite"/>
    </source>
</evidence>
<keyword evidence="3" id="KW-0418">Kinase</keyword>
<dbReference type="InterPro" id="IPR011009">
    <property type="entry name" value="Kinase-like_dom_sf"/>
</dbReference>
<comment type="caution">
    <text evidence="3">The sequence shown here is derived from an EMBL/GenBank/DDBJ whole genome shotgun (WGS) entry which is preliminary data.</text>
</comment>
<feature type="compositionally biased region" description="Basic and acidic residues" evidence="1">
    <location>
        <begin position="238"/>
        <end position="248"/>
    </location>
</feature>
<dbReference type="InterPro" id="IPR051681">
    <property type="entry name" value="Ser/Thr_Kinases-Pseudokinases"/>
</dbReference>
<dbReference type="PROSITE" id="PS50011">
    <property type="entry name" value="PROTEIN_KINASE_DOM"/>
    <property type="match status" value="1"/>
</dbReference>
<gene>
    <name evidence="3" type="ORF">POL68_16520</name>
</gene>
<dbReference type="CDD" id="cd14014">
    <property type="entry name" value="STKc_PknB_like"/>
    <property type="match status" value="1"/>
</dbReference>
<feature type="region of interest" description="Disordered" evidence="1">
    <location>
        <begin position="234"/>
        <end position="262"/>
    </location>
</feature>
<reference evidence="3 4" key="1">
    <citation type="submission" date="2022-11" db="EMBL/GenBank/DDBJ databases">
        <title>Minimal conservation of predation-associated metabolite biosynthetic gene clusters underscores biosynthetic potential of Myxococcota including descriptions for ten novel species: Archangium lansinium sp. nov., Myxococcus landrumus sp. nov., Nannocystis bai.</title>
        <authorList>
            <person name="Ahearne A."/>
            <person name="Stevens C."/>
            <person name="Dowd S."/>
        </authorList>
    </citation>
    <scope>NUCLEOTIDE SEQUENCE [LARGE SCALE GENOMIC DNA]</scope>
    <source>
        <strain evidence="3 4">NCWAL01</strain>
    </source>
</reference>
<dbReference type="PANTHER" id="PTHR44329">
    <property type="entry name" value="SERINE/THREONINE-PROTEIN KINASE TNNI3K-RELATED"/>
    <property type="match status" value="1"/>
</dbReference>
<dbReference type="Pfam" id="PF00069">
    <property type="entry name" value="Pkinase"/>
    <property type="match status" value="1"/>
</dbReference>
<evidence type="ECO:0000259" key="2">
    <source>
        <dbReference type="PROSITE" id="PS50011"/>
    </source>
</evidence>
<dbReference type="SMART" id="SM00220">
    <property type="entry name" value="S_TKc"/>
    <property type="match status" value="1"/>
</dbReference>
<accession>A0ABT5D8T2</accession>
<dbReference type="GO" id="GO:0016301">
    <property type="term" value="F:kinase activity"/>
    <property type="evidence" value="ECO:0007669"/>
    <property type="project" value="UniProtKB-KW"/>
</dbReference>
<name>A0ABT5D8T2_9BACT</name>
<protein>
    <submittedName>
        <fullName evidence="3">Serine/threonine-protein kinase</fullName>
    </submittedName>
</protein>
<feature type="domain" description="Protein kinase" evidence="2">
    <location>
        <begin position="24"/>
        <end position="297"/>
    </location>
</feature>